<evidence type="ECO:0000256" key="4">
    <source>
        <dbReference type="ARBA" id="ARBA00038303"/>
    </source>
</evidence>
<dbReference type="InterPro" id="IPR029028">
    <property type="entry name" value="Alpha/beta_knot_MTases"/>
</dbReference>
<dbReference type="SUPFAM" id="SSF75217">
    <property type="entry name" value="alpha/beta knot"/>
    <property type="match status" value="1"/>
</dbReference>
<dbReference type="Proteomes" id="UP000218327">
    <property type="component" value="Unassembled WGS sequence"/>
</dbReference>
<keyword evidence="5" id="KW-0698">rRNA processing</keyword>
<comment type="caution">
    <text evidence="5">Lacks conserved residue(s) required for the propagation of feature annotation.</text>
</comment>
<evidence type="ECO:0000256" key="1">
    <source>
        <dbReference type="ARBA" id="ARBA00022603"/>
    </source>
</evidence>
<dbReference type="PANTHER" id="PTHR33603">
    <property type="entry name" value="METHYLTRANSFERASE"/>
    <property type="match status" value="1"/>
</dbReference>
<dbReference type="Gene3D" id="3.40.1280.10">
    <property type="match status" value="1"/>
</dbReference>
<comment type="caution">
    <text evidence="6">The sequence shown here is derived from an EMBL/GenBank/DDBJ whole genome shotgun (WGS) entry which is preliminary data.</text>
</comment>
<dbReference type="InterPro" id="IPR003742">
    <property type="entry name" value="RlmH-like"/>
</dbReference>
<dbReference type="PIRSF" id="PIRSF004505">
    <property type="entry name" value="MT_bac"/>
    <property type="match status" value="1"/>
</dbReference>
<reference evidence="7" key="1">
    <citation type="submission" date="2017-08" db="EMBL/GenBank/DDBJ databases">
        <title>A dynamic microbial community with high functional redundancy inhabits the cold, oxic subseafloor aquifer.</title>
        <authorList>
            <person name="Tully B.J."/>
            <person name="Wheat C.G."/>
            <person name="Glazer B.T."/>
            <person name="Huber J.A."/>
        </authorList>
    </citation>
    <scope>NUCLEOTIDE SEQUENCE [LARGE SCALE GENOMIC DNA]</scope>
</reference>
<organism evidence="6 7">
    <name type="scientific">SAR86 cluster bacterium</name>
    <dbReference type="NCBI Taxonomy" id="2030880"/>
    <lineage>
        <taxon>Bacteria</taxon>
        <taxon>Pseudomonadati</taxon>
        <taxon>Pseudomonadota</taxon>
        <taxon>Gammaproteobacteria</taxon>
        <taxon>SAR86 cluster</taxon>
    </lineage>
</organism>
<evidence type="ECO:0000256" key="2">
    <source>
        <dbReference type="ARBA" id="ARBA00022679"/>
    </source>
</evidence>
<evidence type="ECO:0000313" key="6">
    <source>
        <dbReference type="EMBL" id="PCJ19993.1"/>
    </source>
</evidence>
<dbReference type="EMBL" id="NVVJ01000083">
    <property type="protein sequence ID" value="PCJ19993.1"/>
    <property type="molecule type" value="Genomic_DNA"/>
</dbReference>
<proteinExistence type="inferred from homology"/>
<dbReference type="GO" id="GO:0070038">
    <property type="term" value="F:rRNA (pseudouridine-N3-)-methyltransferase activity"/>
    <property type="evidence" value="ECO:0007669"/>
    <property type="project" value="UniProtKB-UniRule"/>
</dbReference>
<keyword evidence="2 5" id="KW-0808">Transferase</keyword>
<comment type="subcellular location">
    <subcellularLocation>
        <location evidence="5">Cytoplasm</location>
    </subcellularLocation>
</comment>
<feature type="binding site" evidence="5">
    <location>
        <position position="104"/>
    </location>
    <ligand>
        <name>S-adenosyl-L-methionine</name>
        <dbReference type="ChEBI" id="CHEBI:59789"/>
    </ligand>
</feature>
<keyword evidence="1 5" id="KW-0489">Methyltransferase</keyword>
<keyword evidence="5" id="KW-0963">Cytoplasm</keyword>
<name>A0A2A5AL13_9GAMM</name>
<evidence type="ECO:0000256" key="3">
    <source>
        <dbReference type="ARBA" id="ARBA00022691"/>
    </source>
</evidence>
<dbReference type="AlphaFoldDB" id="A0A2A5AL13"/>
<comment type="similarity">
    <text evidence="4 5">Belongs to the RNA methyltransferase RlmH family.</text>
</comment>
<comment type="catalytic activity">
    <reaction evidence="5">
        <text>pseudouridine(1915) in 23S rRNA + S-adenosyl-L-methionine = N(3)-methylpseudouridine(1915) in 23S rRNA + S-adenosyl-L-homocysteine + H(+)</text>
        <dbReference type="Rhea" id="RHEA:42752"/>
        <dbReference type="Rhea" id="RHEA-COMP:10221"/>
        <dbReference type="Rhea" id="RHEA-COMP:10222"/>
        <dbReference type="ChEBI" id="CHEBI:15378"/>
        <dbReference type="ChEBI" id="CHEBI:57856"/>
        <dbReference type="ChEBI" id="CHEBI:59789"/>
        <dbReference type="ChEBI" id="CHEBI:65314"/>
        <dbReference type="ChEBI" id="CHEBI:74486"/>
        <dbReference type="EC" id="2.1.1.177"/>
    </reaction>
</comment>
<feature type="binding site" evidence="5">
    <location>
        <begin position="123"/>
        <end position="128"/>
    </location>
    <ligand>
        <name>S-adenosyl-L-methionine</name>
        <dbReference type="ChEBI" id="CHEBI:59789"/>
    </ligand>
</feature>
<evidence type="ECO:0000256" key="5">
    <source>
        <dbReference type="HAMAP-Rule" id="MF_00658"/>
    </source>
</evidence>
<protein>
    <recommendedName>
        <fullName evidence="5">Ribosomal RNA large subunit methyltransferase H</fullName>
        <ecNumber evidence="5">2.1.1.177</ecNumber>
    </recommendedName>
    <alternativeName>
        <fullName evidence="5">23S rRNA (pseudouridine1915-N3)-methyltransferase</fullName>
    </alternativeName>
    <alternativeName>
        <fullName evidence="5">23S rRNA m3Psi1915 methyltransferase</fullName>
    </alternativeName>
    <alternativeName>
        <fullName evidence="5">rRNA (pseudouridine-N3-)-methyltransferase RlmH</fullName>
    </alternativeName>
</protein>
<comment type="subunit">
    <text evidence="5">Homodimer.</text>
</comment>
<dbReference type="NCBIfam" id="NF000986">
    <property type="entry name" value="PRK00103.1-4"/>
    <property type="match status" value="1"/>
</dbReference>
<dbReference type="Pfam" id="PF02590">
    <property type="entry name" value="SPOUT_MTase"/>
    <property type="match status" value="1"/>
</dbReference>
<keyword evidence="3 5" id="KW-0949">S-adenosyl-L-methionine</keyword>
<accession>A0A2A5AL13</accession>
<dbReference type="NCBIfam" id="TIGR00246">
    <property type="entry name" value="tRNA_RlmH_YbeA"/>
    <property type="match status" value="1"/>
</dbReference>
<sequence>MKVKLFCVGTKMPSWVQLGVADYAKRIVSDLGFSIIEIPMAKRSKTTSMMQCIKKEGDALLAAVNHDDYIVAMDVLGKSFHTETLAQKIGDFRRDGRNLSLLIGGPDGLSAECLSKADERWSLSALTLPHPLVRVLLTEQLYRASSILKGHPYHRA</sequence>
<dbReference type="PANTHER" id="PTHR33603:SF1">
    <property type="entry name" value="RIBOSOMAL RNA LARGE SUBUNIT METHYLTRANSFERASE H"/>
    <property type="match status" value="1"/>
</dbReference>
<dbReference type="HAMAP" id="MF_00658">
    <property type="entry name" value="23SrRNA_methyltr_H"/>
    <property type="match status" value="1"/>
</dbReference>
<dbReference type="GO" id="GO:0005737">
    <property type="term" value="C:cytoplasm"/>
    <property type="evidence" value="ECO:0007669"/>
    <property type="project" value="UniProtKB-SubCell"/>
</dbReference>
<dbReference type="InterPro" id="IPR029026">
    <property type="entry name" value="tRNA_m1G_MTases_N"/>
</dbReference>
<dbReference type="EC" id="2.1.1.177" evidence="5"/>
<gene>
    <name evidence="5" type="primary">rlmH</name>
    <name evidence="6" type="ORF">COA96_16000</name>
</gene>
<comment type="function">
    <text evidence="5">Specifically methylates the pseudouridine at position 1915 (m3Psi1915) in 23S rRNA.</text>
</comment>
<dbReference type="CDD" id="cd18081">
    <property type="entry name" value="RlmH-like"/>
    <property type="match status" value="1"/>
</dbReference>
<evidence type="ECO:0000313" key="7">
    <source>
        <dbReference type="Proteomes" id="UP000218327"/>
    </source>
</evidence>